<name>A0A0F4ZGW9_9PEZI</name>
<dbReference type="PROSITE" id="PS51273">
    <property type="entry name" value="GATASE_TYPE_1"/>
    <property type="match status" value="1"/>
</dbReference>
<keyword evidence="9" id="KW-1185">Reference proteome</keyword>
<dbReference type="GO" id="GO:0004359">
    <property type="term" value="F:glutaminase activity"/>
    <property type="evidence" value="ECO:0007669"/>
    <property type="project" value="UniProtKB-EC"/>
</dbReference>
<dbReference type="GO" id="GO:1903600">
    <property type="term" value="C:glutaminase complex"/>
    <property type="evidence" value="ECO:0007669"/>
    <property type="project" value="TreeGrafter"/>
</dbReference>
<organism evidence="8 9">
    <name type="scientific">Thielaviopsis punctulata</name>
    <dbReference type="NCBI Taxonomy" id="72032"/>
    <lineage>
        <taxon>Eukaryota</taxon>
        <taxon>Fungi</taxon>
        <taxon>Dikarya</taxon>
        <taxon>Ascomycota</taxon>
        <taxon>Pezizomycotina</taxon>
        <taxon>Sordariomycetes</taxon>
        <taxon>Hypocreomycetidae</taxon>
        <taxon>Microascales</taxon>
        <taxon>Ceratocystidaceae</taxon>
        <taxon>Thielaviopsis</taxon>
    </lineage>
</organism>
<dbReference type="GO" id="GO:0042823">
    <property type="term" value="P:pyridoxal phosphate biosynthetic process"/>
    <property type="evidence" value="ECO:0007669"/>
    <property type="project" value="InterPro"/>
</dbReference>
<dbReference type="PROSITE" id="PS01236">
    <property type="entry name" value="PDXT_SNO_1"/>
    <property type="match status" value="1"/>
</dbReference>
<dbReference type="Pfam" id="PF01174">
    <property type="entry name" value="SNO"/>
    <property type="match status" value="2"/>
</dbReference>
<comment type="catalytic activity">
    <reaction evidence="6">
        <text>L-glutamine + H2O = L-glutamate + NH4(+)</text>
        <dbReference type="Rhea" id="RHEA:15889"/>
        <dbReference type="ChEBI" id="CHEBI:15377"/>
        <dbReference type="ChEBI" id="CHEBI:28938"/>
        <dbReference type="ChEBI" id="CHEBI:29985"/>
        <dbReference type="ChEBI" id="CHEBI:58359"/>
        <dbReference type="EC" id="3.5.1.2"/>
    </reaction>
</comment>
<feature type="region of interest" description="Disordered" evidence="7">
    <location>
        <begin position="202"/>
        <end position="229"/>
    </location>
</feature>
<dbReference type="Gene3D" id="3.40.50.880">
    <property type="match status" value="1"/>
</dbReference>
<dbReference type="GO" id="GO:0005829">
    <property type="term" value="C:cytosol"/>
    <property type="evidence" value="ECO:0007669"/>
    <property type="project" value="TreeGrafter"/>
</dbReference>
<comment type="similarity">
    <text evidence="1">Belongs to the glutaminase PdxT/SNO family.</text>
</comment>
<keyword evidence="3" id="KW-0378">Hydrolase</keyword>
<dbReference type="PANTHER" id="PTHR31559:SF0">
    <property type="entry name" value="PYRIDOXAL 5'-PHOSPHATE SYNTHASE SUBUNIT SNO1-RELATED"/>
    <property type="match status" value="1"/>
</dbReference>
<dbReference type="Proteomes" id="UP000033483">
    <property type="component" value="Unassembled WGS sequence"/>
</dbReference>
<evidence type="ECO:0000313" key="9">
    <source>
        <dbReference type="Proteomes" id="UP000033483"/>
    </source>
</evidence>
<reference evidence="8 9" key="1">
    <citation type="submission" date="2015-03" db="EMBL/GenBank/DDBJ databases">
        <authorList>
            <person name="Radwan O."/>
            <person name="Al-Naeli F.A."/>
            <person name="Rendon G.A."/>
            <person name="Fields C."/>
        </authorList>
    </citation>
    <scope>NUCLEOTIDE SEQUENCE [LARGE SCALE GENOMIC DNA]</scope>
    <source>
        <strain evidence="8">CR-DP1</strain>
    </source>
</reference>
<keyword evidence="4" id="KW-0315">Glutamine amidotransferase</keyword>
<dbReference type="PANTHER" id="PTHR31559">
    <property type="entry name" value="PYRIDOXAL 5'-PHOSPHATE SYNTHASE SUBUNIT SNO"/>
    <property type="match status" value="1"/>
</dbReference>
<dbReference type="HAMAP" id="MF_01615">
    <property type="entry name" value="PdxT"/>
    <property type="match status" value="1"/>
</dbReference>
<dbReference type="GO" id="GO:0016829">
    <property type="term" value="F:lyase activity"/>
    <property type="evidence" value="ECO:0007669"/>
    <property type="project" value="UniProtKB-KW"/>
</dbReference>
<dbReference type="PROSITE" id="PS51130">
    <property type="entry name" value="PDXT_SNO_2"/>
    <property type="match status" value="1"/>
</dbReference>
<protein>
    <recommendedName>
        <fullName evidence="2">glutaminase</fullName>
        <ecNumber evidence="2">3.5.1.2</ecNumber>
    </recommendedName>
</protein>
<evidence type="ECO:0000313" key="8">
    <source>
        <dbReference type="EMBL" id="KKA29361.1"/>
    </source>
</evidence>
<dbReference type="GO" id="GO:0008614">
    <property type="term" value="P:pyridoxine metabolic process"/>
    <property type="evidence" value="ECO:0007669"/>
    <property type="project" value="TreeGrafter"/>
</dbReference>
<dbReference type="OrthoDB" id="2039at2759"/>
<keyword evidence="5" id="KW-0456">Lyase</keyword>
<dbReference type="InterPro" id="IPR021196">
    <property type="entry name" value="PdxT/SNO_CS"/>
</dbReference>
<evidence type="ECO:0000256" key="3">
    <source>
        <dbReference type="ARBA" id="ARBA00022801"/>
    </source>
</evidence>
<evidence type="ECO:0000256" key="5">
    <source>
        <dbReference type="ARBA" id="ARBA00023239"/>
    </source>
</evidence>
<evidence type="ECO:0000256" key="4">
    <source>
        <dbReference type="ARBA" id="ARBA00022962"/>
    </source>
</evidence>
<dbReference type="SUPFAM" id="SSF52317">
    <property type="entry name" value="Class I glutamine amidotransferase-like"/>
    <property type="match status" value="1"/>
</dbReference>
<dbReference type="InterPro" id="IPR029062">
    <property type="entry name" value="Class_I_gatase-like"/>
</dbReference>
<sequence length="274" mass="28864">MSTPVTVGVLALQGGFHEHLNLLSRAAAILSSQPAATLPSQAAALSSQTPTALSASFDFIQVRTPADLLRCSALVIPGGESTTIANLARQSGLMQPLRDFVQTQKKPVWGTCAGLILLADEARGTKIGGQELIGGLAVRVQRNHFGRQVASFTTLLALPFLAAESEAGAEAHPPEFQAVFIRAPIVEAVLPAKGQPVEVLARLPGDDMGDGRNSRAAEGGGREMGGRKIQGDKGGRIVAVRQGNIVGMSFHPELTSDARIHAWWLREVVKSCGR</sequence>
<evidence type="ECO:0000256" key="1">
    <source>
        <dbReference type="ARBA" id="ARBA00008345"/>
    </source>
</evidence>
<evidence type="ECO:0000256" key="7">
    <source>
        <dbReference type="SAM" id="MobiDB-lite"/>
    </source>
</evidence>
<dbReference type="EC" id="3.5.1.2" evidence="2"/>
<dbReference type="EMBL" id="LAEV01000882">
    <property type="protein sequence ID" value="KKA29361.1"/>
    <property type="molecule type" value="Genomic_DNA"/>
</dbReference>
<comment type="caution">
    <text evidence="8">The sequence shown here is derived from an EMBL/GenBank/DDBJ whole genome shotgun (WGS) entry which is preliminary data.</text>
</comment>
<evidence type="ECO:0000256" key="2">
    <source>
        <dbReference type="ARBA" id="ARBA00012918"/>
    </source>
</evidence>
<dbReference type="CDD" id="cd01749">
    <property type="entry name" value="GATase1_PB"/>
    <property type="match status" value="1"/>
</dbReference>
<proteinExistence type="inferred from homology"/>
<dbReference type="AlphaFoldDB" id="A0A0F4ZGW9"/>
<feature type="compositionally biased region" description="Basic and acidic residues" evidence="7">
    <location>
        <begin position="209"/>
        <end position="229"/>
    </location>
</feature>
<dbReference type="InterPro" id="IPR002161">
    <property type="entry name" value="PdxT/SNO"/>
</dbReference>
<evidence type="ECO:0000256" key="6">
    <source>
        <dbReference type="ARBA" id="ARBA00049534"/>
    </source>
</evidence>
<gene>
    <name evidence="8" type="ORF">TD95_001952</name>
</gene>
<accession>A0A0F4ZGW9</accession>